<evidence type="ECO:0000313" key="12">
    <source>
        <dbReference type="Proteomes" id="UP000034032"/>
    </source>
</evidence>
<comment type="caution">
    <text evidence="11">The sequence shown here is derived from an EMBL/GenBank/DDBJ whole genome shotgun (WGS) entry which is preliminary data.</text>
</comment>
<dbReference type="InterPro" id="IPR027417">
    <property type="entry name" value="P-loop_NTPase"/>
</dbReference>
<dbReference type="InterPro" id="IPR011527">
    <property type="entry name" value="ABC1_TM_dom"/>
</dbReference>
<proteinExistence type="predicted"/>
<dbReference type="InterPro" id="IPR003439">
    <property type="entry name" value="ABC_transporter-like_ATP-bd"/>
</dbReference>
<dbReference type="PANTHER" id="PTHR24221:SF654">
    <property type="entry name" value="ATP-BINDING CASSETTE SUB-FAMILY B MEMBER 6"/>
    <property type="match status" value="1"/>
</dbReference>
<keyword evidence="7 8" id="KW-0472">Membrane</keyword>
<dbReference type="PROSITE" id="PS50929">
    <property type="entry name" value="ABC_TM1F"/>
    <property type="match status" value="1"/>
</dbReference>
<evidence type="ECO:0000313" key="11">
    <source>
        <dbReference type="EMBL" id="KKT82104.1"/>
    </source>
</evidence>
<dbReference type="GO" id="GO:0005737">
    <property type="term" value="C:cytoplasm"/>
    <property type="evidence" value="ECO:0007669"/>
    <property type="project" value="UniProtKB-ARBA"/>
</dbReference>
<dbReference type="Gene3D" id="1.20.1560.10">
    <property type="entry name" value="ABC transporter type 1, transmembrane domain"/>
    <property type="match status" value="1"/>
</dbReference>
<dbReference type="InterPro" id="IPR036640">
    <property type="entry name" value="ABC1_TM_sf"/>
</dbReference>
<dbReference type="InterPro" id="IPR039421">
    <property type="entry name" value="Type_1_exporter"/>
</dbReference>
<comment type="subcellular location">
    <subcellularLocation>
        <location evidence="1">Cell membrane</location>
        <topology evidence="1">Multi-pass membrane protein</topology>
    </subcellularLocation>
</comment>
<gene>
    <name evidence="11" type="ORF">UW79_C0011G0014</name>
</gene>
<keyword evidence="5" id="KW-0067">ATP-binding</keyword>
<feature type="transmembrane region" description="Helical" evidence="8">
    <location>
        <begin position="261"/>
        <end position="286"/>
    </location>
</feature>
<dbReference type="FunFam" id="3.40.50.300:FF:000604">
    <property type="entry name" value="ABC transporter B family member 28"/>
    <property type="match status" value="1"/>
</dbReference>
<evidence type="ECO:0000256" key="2">
    <source>
        <dbReference type="ARBA" id="ARBA00022448"/>
    </source>
</evidence>
<dbReference type="PROSITE" id="PS00211">
    <property type="entry name" value="ABC_TRANSPORTER_1"/>
    <property type="match status" value="1"/>
</dbReference>
<dbReference type="Proteomes" id="UP000034032">
    <property type="component" value="Unassembled WGS sequence"/>
</dbReference>
<feature type="domain" description="ABC transmembrane type-1" evidence="10">
    <location>
        <begin position="31"/>
        <end position="324"/>
    </location>
</feature>
<dbReference type="SMART" id="SM00382">
    <property type="entry name" value="AAA"/>
    <property type="match status" value="1"/>
</dbReference>
<organism evidence="11 12">
    <name type="scientific">Candidatus Yanofskybacteria bacterium GW2011_GWA2_44_9</name>
    <dbReference type="NCBI Taxonomy" id="1619025"/>
    <lineage>
        <taxon>Bacteria</taxon>
        <taxon>Candidatus Yanofskyibacteriota</taxon>
    </lineage>
</organism>
<evidence type="ECO:0000256" key="6">
    <source>
        <dbReference type="ARBA" id="ARBA00022989"/>
    </source>
</evidence>
<dbReference type="PROSITE" id="PS50893">
    <property type="entry name" value="ABC_TRANSPORTER_2"/>
    <property type="match status" value="1"/>
</dbReference>
<keyword evidence="2" id="KW-0813">Transport</keyword>
<dbReference type="EMBL" id="LCJR01000011">
    <property type="protein sequence ID" value="KKT82104.1"/>
    <property type="molecule type" value="Genomic_DNA"/>
</dbReference>
<dbReference type="SUPFAM" id="SSF90123">
    <property type="entry name" value="ABC transporter transmembrane region"/>
    <property type="match status" value="1"/>
</dbReference>
<evidence type="ECO:0000259" key="9">
    <source>
        <dbReference type="PROSITE" id="PS50893"/>
    </source>
</evidence>
<dbReference type="PANTHER" id="PTHR24221">
    <property type="entry name" value="ATP-BINDING CASSETTE SUB-FAMILY B"/>
    <property type="match status" value="1"/>
</dbReference>
<dbReference type="SUPFAM" id="SSF52540">
    <property type="entry name" value="P-loop containing nucleoside triphosphate hydrolases"/>
    <property type="match status" value="1"/>
</dbReference>
<protein>
    <submittedName>
        <fullName evidence="11">ABC transporter related protein</fullName>
    </submittedName>
</protein>
<dbReference type="Pfam" id="PF00005">
    <property type="entry name" value="ABC_tran"/>
    <property type="match status" value="1"/>
</dbReference>
<evidence type="ECO:0000256" key="8">
    <source>
        <dbReference type="SAM" id="Phobius"/>
    </source>
</evidence>
<evidence type="ECO:0000259" key="10">
    <source>
        <dbReference type="PROSITE" id="PS50929"/>
    </source>
</evidence>
<feature type="transmembrane region" description="Helical" evidence="8">
    <location>
        <begin position="154"/>
        <end position="176"/>
    </location>
</feature>
<dbReference type="InterPro" id="IPR017871">
    <property type="entry name" value="ABC_transporter-like_CS"/>
</dbReference>
<dbReference type="GO" id="GO:0140359">
    <property type="term" value="F:ABC-type transporter activity"/>
    <property type="evidence" value="ECO:0007669"/>
    <property type="project" value="InterPro"/>
</dbReference>
<keyword evidence="4" id="KW-0547">Nucleotide-binding</keyword>
<sequence>MIINLNKIGRAAGLIRESFRQYKIAFATMIVLGFVTGLLGSLGISVIIPIFSLLTNQTIEGTDFINKIVAHLLNFLHIPLTLPFLLMLIVTLFILKAITLFMIKFTNERMTAKYEEETRTILLEDTIRAVWPYLINQKIGHLERLILSDTGQSAGILNLLTSFVIAMTSFIMYGLVAFNVSASITILSILAGALIFVGLKPLLFRTRQLSKRIADVYKIASHHIGESMIGAKIIKTTSSEDKVIERGRHYFQELMNARTKALTYGIFANALFEPLGLIFMAFLFMFSYHRPGFSIASFTVVVYLIQRMFNFLESAQGQIQSINTQLPFLELVIEHRKVTSNNREIYENGERFDFKHALKFNHVSFAYDAQKKILSDISCSIQRGEITGIVGPSGTGKTTFVDLILRLFIPGAGEIMMDDKNISTVNLTEWRRNIGYVPQDTFLLNDTIENNIKFYDDSMSRRDVVEAAQMSDIYETIQNLPDKFETLVGERGLKLSGGQRQRISLARALARKPKILILDEATSAIDNESEALIQNAISQLRGKITIVIIAHRLSTITNSDKLIVVNQGRVIEEGSPRDLLADQNSYFYRMHKNVNAYADLPPAS</sequence>
<name>A0A0G1ND60_9BACT</name>
<dbReference type="InterPro" id="IPR003593">
    <property type="entry name" value="AAA+_ATPase"/>
</dbReference>
<dbReference type="GO" id="GO:0016887">
    <property type="term" value="F:ATP hydrolysis activity"/>
    <property type="evidence" value="ECO:0007669"/>
    <property type="project" value="InterPro"/>
</dbReference>
<evidence type="ECO:0000256" key="7">
    <source>
        <dbReference type="ARBA" id="ARBA00023136"/>
    </source>
</evidence>
<keyword evidence="3 8" id="KW-0812">Transmembrane</keyword>
<evidence type="ECO:0000256" key="5">
    <source>
        <dbReference type="ARBA" id="ARBA00022840"/>
    </source>
</evidence>
<feature type="domain" description="ABC transporter" evidence="9">
    <location>
        <begin position="358"/>
        <end position="592"/>
    </location>
</feature>
<keyword evidence="6 8" id="KW-1133">Transmembrane helix</keyword>
<dbReference type="GO" id="GO:0034040">
    <property type="term" value="F:ATPase-coupled lipid transmembrane transporter activity"/>
    <property type="evidence" value="ECO:0007669"/>
    <property type="project" value="TreeGrafter"/>
</dbReference>
<dbReference type="Gene3D" id="3.40.50.300">
    <property type="entry name" value="P-loop containing nucleotide triphosphate hydrolases"/>
    <property type="match status" value="1"/>
</dbReference>
<dbReference type="AlphaFoldDB" id="A0A0G1ND60"/>
<evidence type="ECO:0000256" key="4">
    <source>
        <dbReference type="ARBA" id="ARBA00022741"/>
    </source>
</evidence>
<dbReference type="GO" id="GO:0005524">
    <property type="term" value="F:ATP binding"/>
    <property type="evidence" value="ECO:0007669"/>
    <property type="project" value="UniProtKB-KW"/>
</dbReference>
<feature type="transmembrane region" description="Helical" evidence="8">
    <location>
        <begin position="182"/>
        <end position="203"/>
    </location>
</feature>
<reference evidence="11 12" key="1">
    <citation type="journal article" date="2015" name="Nature">
        <title>rRNA introns, odd ribosomes, and small enigmatic genomes across a large radiation of phyla.</title>
        <authorList>
            <person name="Brown C.T."/>
            <person name="Hug L.A."/>
            <person name="Thomas B.C."/>
            <person name="Sharon I."/>
            <person name="Castelle C.J."/>
            <person name="Singh A."/>
            <person name="Wilkins M.J."/>
            <person name="Williams K.H."/>
            <person name="Banfield J.F."/>
        </authorList>
    </citation>
    <scope>NUCLEOTIDE SEQUENCE [LARGE SCALE GENOMIC DNA]</scope>
</reference>
<evidence type="ECO:0000256" key="3">
    <source>
        <dbReference type="ARBA" id="ARBA00022692"/>
    </source>
</evidence>
<feature type="transmembrane region" description="Helical" evidence="8">
    <location>
        <begin position="82"/>
        <end position="103"/>
    </location>
</feature>
<accession>A0A0G1ND60</accession>
<feature type="transmembrane region" description="Helical" evidence="8">
    <location>
        <begin position="24"/>
        <end position="51"/>
    </location>
</feature>
<evidence type="ECO:0000256" key="1">
    <source>
        <dbReference type="ARBA" id="ARBA00004651"/>
    </source>
</evidence>
<dbReference type="GO" id="GO:0005886">
    <property type="term" value="C:plasma membrane"/>
    <property type="evidence" value="ECO:0007669"/>
    <property type="project" value="UniProtKB-SubCell"/>
</dbReference>